<keyword evidence="3 4" id="KW-0067">ATP-binding</keyword>
<name>A0AA41RMJ2_PAPNU</name>
<dbReference type="GO" id="GO:0140662">
    <property type="term" value="F:ATP-dependent protein folding chaperone"/>
    <property type="evidence" value="ECO:0007669"/>
    <property type="project" value="InterPro"/>
</dbReference>
<evidence type="ECO:0000256" key="5">
    <source>
        <dbReference type="SAM" id="Coils"/>
    </source>
</evidence>
<dbReference type="InterPro" id="IPR018181">
    <property type="entry name" value="Heat_shock_70_CS"/>
</dbReference>
<evidence type="ECO:0000256" key="3">
    <source>
        <dbReference type="ARBA" id="ARBA00022840"/>
    </source>
</evidence>
<dbReference type="InterPro" id="IPR029047">
    <property type="entry name" value="HSP70_peptide-bd_sf"/>
</dbReference>
<comment type="caution">
    <text evidence="6">The sequence shown here is derived from an EMBL/GenBank/DDBJ whole genome shotgun (WGS) entry which is preliminary data.</text>
</comment>
<proteinExistence type="inferred from homology"/>
<dbReference type="SUPFAM" id="SSF100920">
    <property type="entry name" value="Heat shock protein 70kD (HSP70), peptide-binding domain"/>
    <property type="match status" value="1"/>
</dbReference>
<reference evidence="6" key="1">
    <citation type="submission" date="2022-03" db="EMBL/GenBank/DDBJ databases">
        <title>A functionally conserved STORR gene fusion in Papaver species that diverged 16.8 million years ago.</title>
        <authorList>
            <person name="Catania T."/>
        </authorList>
    </citation>
    <scope>NUCLEOTIDE SEQUENCE</scope>
    <source>
        <strain evidence="6">S-191538</strain>
    </source>
</reference>
<dbReference type="InterPro" id="IPR043129">
    <property type="entry name" value="ATPase_NBD"/>
</dbReference>
<dbReference type="InterPro" id="IPR013126">
    <property type="entry name" value="Hsp_70_fam"/>
</dbReference>
<evidence type="ECO:0008006" key="9">
    <source>
        <dbReference type="Google" id="ProtNLM"/>
    </source>
</evidence>
<dbReference type="PRINTS" id="PR00301">
    <property type="entry name" value="HEATSHOCK70"/>
</dbReference>
<dbReference type="Gene3D" id="3.90.640.10">
    <property type="entry name" value="Actin, Chain A, domain 4"/>
    <property type="match status" value="1"/>
</dbReference>
<dbReference type="Pfam" id="PF00012">
    <property type="entry name" value="HSP70"/>
    <property type="match status" value="1"/>
</dbReference>
<dbReference type="Gene3D" id="3.30.30.30">
    <property type="match status" value="1"/>
</dbReference>
<dbReference type="Gene3D" id="2.60.34.10">
    <property type="entry name" value="Substrate Binding Domain Of DNAk, Chain A, domain 1"/>
    <property type="match status" value="1"/>
</dbReference>
<keyword evidence="5" id="KW-0175">Coiled coil</keyword>
<evidence type="ECO:0000313" key="8">
    <source>
        <dbReference type="Proteomes" id="UP001177140"/>
    </source>
</evidence>
<comment type="similarity">
    <text evidence="4">Belongs to the heat shock protein 70 family.</text>
</comment>
<sequence>MEPKKAIVGIEIGTVSSSIGIWTGNAIRNNTIPSCVAFTDHNEPITGDKAIEQLDTNVPNTIVDARRLIGARYSDIDGGEDLIRLWPFQVVPSMNDEPRFLVRSLSTLNCYSPEEIVCMILMSLKEYAEKELGYNREDEVVIDAVISVPCLFSNSQKMATLEAARMAAARMRLLNPNVTETAIFLDSFYEDYALNVTITQATVQETSKDLFSKCQKAVAQCLQDSRTFQVHQVILVGGCSGIPIIREMLKVLCGVNELWEFQNQRSCVAQGATILAASLSGEAVRLPISEVTPMTLGVECPEDMPMCNFIPRYTRVPSTCIRQSFKTGADALGVVKVAVYEGENEVTVENNLLGYFIFGGIEPAERGEPDPIITVSLAIDNNGTVIVSAVAEDKSGSRQLPRPKMFKRKLSSEEFLQLENDLEQEEVKRKKQIARQNVMQFATFMCREVPCEGIHEAFSASQDWRIKYAVGKAESLLNENQLPDVRNLEYLQKTYFQILHEREYTTEEVVVYNEKAAAKLKEVQSTQPYYVCRRCQHYMSKAEHVVPIEVRHSFLCVCYN</sequence>
<keyword evidence="8" id="KW-1185">Reference proteome</keyword>
<comment type="subcellular location">
    <subcellularLocation>
        <location evidence="1">Endoplasmic reticulum lumen</location>
    </subcellularLocation>
</comment>
<evidence type="ECO:0000256" key="1">
    <source>
        <dbReference type="ARBA" id="ARBA00004319"/>
    </source>
</evidence>
<dbReference type="PANTHER" id="PTHR19375">
    <property type="entry name" value="HEAT SHOCK PROTEIN 70KDA"/>
    <property type="match status" value="1"/>
</dbReference>
<organism evidence="6 8">
    <name type="scientific">Papaver nudicaule</name>
    <name type="common">Iceland poppy</name>
    <dbReference type="NCBI Taxonomy" id="74823"/>
    <lineage>
        <taxon>Eukaryota</taxon>
        <taxon>Viridiplantae</taxon>
        <taxon>Streptophyta</taxon>
        <taxon>Embryophyta</taxon>
        <taxon>Tracheophyta</taxon>
        <taxon>Spermatophyta</taxon>
        <taxon>Magnoliopsida</taxon>
        <taxon>Ranunculales</taxon>
        <taxon>Papaveraceae</taxon>
        <taxon>Papaveroideae</taxon>
        <taxon>Papaver</taxon>
    </lineage>
</organism>
<dbReference type="FunFam" id="3.30.30.30:FF:000005">
    <property type="entry name" value="Heat shock protein ssb1"/>
    <property type="match status" value="1"/>
</dbReference>
<dbReference type="GO" id="GO:0005788">
    <property type="term" value="C:endoplasmic reticulum lumen"/>
    <property type="evidence" value="ECO:0007669"/>
    <property type="project" value="UniProtKB-SubCell"/>
</dbReference>
<dbReference type="EMBL" id="JAJJMA010000196">
    <property type="protein sequence ID" value="MCL7021391.1"/>
    <property type="molecule type" value="Genomic_DNA"/>
</dbReference>
<feature type="coiled-coil region" evidence="5">
    <location>
        <begin position="408"/>
        <end position="435"/>
    </location>
</feature>
<evidence type="ECO:0000313" key="6">
    <source>
        <dbReference type="EMBL" id="MCL7021391.1"/>
    </source>
</evidence>
<dbReference type="AlphaFoldDB" id="A0AA41RMJ2"/>
<accession>A0AA41RMJ2</accession>
<dbReference type="SUPFAM" id="SSF53067">
    <property type="entry name" value="Actin-like ATPase domain"/>
    <property type="match status" value="2"/>
</dbReference>
<evidence type="ECO:0000256" key="2">
    <source>
        <dbReference type="ARBA" id="ARBA00022741"/>
    </source>
</evidence>
<evidence type="ECO:0000313" key="7">
    <source>
        <dbReference type="EMBL" id="MCL7029486.1"/>
    </source>
</evidence>
<dbReference type="EMBL" id="JAJJMA010090769">
    <property type="protein sequence ID" value="MCL7029486.1"/>
    <property type="molecule type" value="Genomic_DNA"/>
</dbReference>
<keyword evidence="2 4" id="KW-0547">Nucleotide-binding</keyword>
<dbReference type="Gene3D" id="3.30.420.40">
    <property type="match status" value="3"/>
</dbReference>
<dbReference type="PROSITE" id="PS01036">
    <property type="entry name" value="HSP70_3"/>
    <property type="match status" value="1"/>
</dbReference>
<dbReference type="Proteomes" id="UP001177140">
    <property type="component" value="Unassembled WGS sequence"/>
</dbReference>
<gene>
    <name evidence="6" type="ORF">MKW94_000193</name>
    <name evidence="7" type="ORF">MKW94_009368</name>
</gene>
<dbReference type="GO" id="GO:0005524">
    <property type="term" value="F:ATP binding"/>
    <property type="evidence" value="ECO:0007669"/>
    <property type="project" value="UniProtKB-KW"/>
</dbReference>
<evidence type="ECO:0000256" key="4">
    <source>
        <dbReference type="RuleBase" id="RU003322"/>
    </source>
</evidence>
<protein>
    <recommendedName>
        <fullName evidence="9">Heat shock protein 70</fullName>
    </recommendedName>
</protein>